<dbReference type="PROSITE" id="PS51186">
    <property type="entry name" value="GNAT"/>
    <property type="match status" value="1"/>
</dbReference>
<dbReference type="AlphaFoldDB" id="A0A0F7EF39"/>
<sequence length="194" mass="22153">MITDYPVLVTERLMLLHLSLHQADDLFEIFSKEETTHHVPRKIHNSKLDTVLYLEKRMADCAEKKAFIWAIYHRESGKTIGVAGLFQYAEKEKSASLGAVLHPDYRGKGMTYESLRAVMSYGFKEIGLVRMEGKCEATNTLSERVMQRLGMVYEGTLRKNVLIKGELRDSKVYSVLQDEYMEDNQASSATHPST</sequence>
<dbReference type="EMBL" id="CP011074">
    <property type="protein sequence ID" value="AKF92943.1"/>
    <property type="molecule type" value="Genomic_DNA"/>
</dbReference>
<dbReference type="InterPro" id="IPR051908">
    <property type="entry name" value="Ribosomal_N-acetyltransferase"/>
</dbReference>
<feature type="domain" description="N-acetyltransferase" evidence="1">
    <location>
        <begin position="13"/>
        <end position="174"/>
    </location>
</feature>
<dbReference type="GO" id="GO:0008999">
    <property type="term" value="F:protein-N-terminal-alanine acetyltransferase activity"/>
    <property type="evidence" value="ECO:0007669"/>
    <property type="project" value="TreeGrafter"/>
</dbReference>
<dbReference type="SUPFAM" id="SSF55729">
    <property type="entry name" value="Acyl-CoA N-acyltransferases (Nat)"/>
    <property type="match status" value="1"/>
</dbReference>
<dbReference type="GO" id="GO:1990189">
    <property type="term" value="F:protein N-terminal-serine acetyltransferase activity"/>
    <property type="evidence" value="ECO:0007669"/>
    <property type="project" value="TreeGrafter"/>
</dbReference>
<dbReference type="GO" id="GO:0005737">
    <property type="term" value="C:cytoplasm"/>
    <property type="evidence" value="ECO:0007669"/>
    <property type="project" value="TreeGrafter"/>
</dbReference>
<dbReference type="Pfam" id="PF13302">
    <property type="entry name" value="Acetyltransf_3"/>
    <property type="match status" value="1"/>
</dbReference>
<dbReference type="InterPro" id="IPR000182">
    <property type="entry name" value="GNAT_dom"/>
</dbReference>
<dbReference type="InterPro" id="IPR016181">
    <property type="entry name" value="Acyl_CoA_acyltransferase"/>
</dbReference>
<gene>
    <name evidence="2" type="ORF">EX87_04120</name>
</gene>
<dbReference type="Gene3D" id="3.40.630.30">
    <property type="match status" value="1"/>
</dbReference>
<evidence type="ECO:0000313" key="2">
    <source>
        <dbReference type="EMBL" id="AKF92943.1"/>
    </source>
</evidence>
<accession>A0A0F7EF39</accession>
<organism evidence="2">
    <name type="scientific">Brevibacillus laterosporus</name>
    <name type="common">Bacillus laterosporus</name>
    <dbReference type="NCBI Taxonomy" id="1465"/>
    <lineage>
        <taxon>Bacteria</taxon>
        <taxon>Bacillati</taxon>
        <taxon>Bacillota</taxon>
        <taxon>Bacilli</taxon>
        <taxon>Bacillales</taxon>
        <taxon>Paenibacillaceae</taxon>
        <taxon>Brevibacillus</taxon>
    </lineage>
</organism>
<name>A0A0F7EF39_BRELA</name>
<evidence type="ECO:0000259" key="1">
    <source>
        <dbReference type="PROSITE" id="PS51186"/>
    </source>
</evidence>
<protein>
    <submittedName>
        <fullName evidence="2">GCN5 family acetyltransferase</fullName>
    </submittedName>
</protein>
<dbReference type="PANTHER" id="PTHR43441:SF11">
    <property type="entry name" value="RIBOSOMAL-PROTEIN-SERINE ACETYLTRANSFERASE"/>
    <property type="match status" value="1"/>
</dbReference>
<keyword evidence="2" id="KW-0808">Transferase</keyword>
<dbReference type="PANTHER" id="PTHR43441">
    <property type="entry name" value="RIBOSOMAL-PROTEIN-SERINE ACETYLTRANSFERASE"/>
    <property type="match status" value="1"/>
</dbReference>
<dbReference type="RefSeq" id="WP_031411641.1">
    <property type="nucleotide sequence ID" value="NZ_CP011074.1"/>
</dbReference>
<proteinExistence type="predicted"/>
<reference evidence="2" key="1">
    <citation type="submission" date="2015-03" db="EMBL/GenBank/DDBJ databases">
        <title>MIGS Cultured Bacterial/Archaeal sample from Brevibacillus laterosporus.</title>
        <authorList>
            <person name="Zeng D."/>
            <person name="Zhu L."/>
            <person name="Dong G."/>
            <person name="Ye W."/>
            <person name="Ren D."/>
            <person name="Wu L."/>
            <person name="Xu J."/>
            <person name="Li G."/>
            <person name="Guo L."/>
        </authorList>
    </citation>
    <scope>NUCLEOTIDE SEQUENCE</scope>
    <source>
        <strain evidence="2">B9</strain>
    </source>
</reference>